<evidence type="ECO:0000259" key="2">
    <source>
        <dbReference type="Pfam" id="PF01425"/>
    </source>
</evidence>
<name>A0A6N7YLN1_9PSEU</name>
<dbReference type="InterPro" id="IPR023631">
    <property type="entry name" value="Amidase_dom"/>
</dbReference>
<dbReference type="PROSITE" id="PS00571">
    <property type="entry name" value="AMIDASES"/>
    <property type="match status" value="1"/>
</dbReference>
<evidence type="ECO:0000313" key="4">
    <source>
        <dbReference type="Proteomes" id="UP000440096"/>
    </source>
</evidence>
<feature type="compositionally biased region" description="Low complexity" evidence="1">
    <location>
        <begin position="15"/>
        <end position="25"/>
    </location>
</feature>
<feature type="region of interest" description="Disordered" evidence="1">
    <location>
        <begin position="200"/>
        <end position="221"/>
    </location>
</feature>
<evidence type="ECO:0000256" key="1">
    <source>
        <dbReference type="SAM" id="MobiDB-lite"/>
    </source>
</evidence>
<dbReference type="AlphaFoldDB" id="A0A6N7YLN1"/>
<dbReference type="Pfam" id="PF01425">
    <property type="entry name" value="Amidase"/>
    <property type="match status" value="1"/>
</dbReference>
<protein>
    <submittedName>
        <fullName evidence="3">Amidase</fullName>
    </submittedName>
</protein>
<dbReference type="Gene3D" id="3.90.1300.10">
    <property type="entry name" value="Amidase signature (AS) domain"/>
    <property type="match status" value="1"/>
</dbReference>
<dbReference type="OrthoDB" id="9811471at2"/>
<evidence type="ECO:0000313" key="3">
    <source>
        <dbReference type="EMBL" id="MTD53835.1"/>
    </source>
</evidence>
<reference evidence="3 4" key="1">
    <citation type="submission" date="2019-11" db="EMBL/GenBank/DDBJ databases">
        <title>Draft genome of Amycolatopsis RM579.</title>
        <authorList>
            <person name="Duangmal K."/>
            <person name="Mingma R."/>
        </authorList>
    </citation>
    <scope>NUCLEOTIDE SEQUENCE [LARGE SCALE GENOMIC DNA]</scope>
    <source>
        <strain evidence="3 4">RM579</strain>
    </source>
</reference>
<proteinExistence type="predicted"/>
<feature type="compositionally biased region" description="Pro residues" evidence="1">
    <location>
        <begin position="26"/>
        <end position="38"/>
    </location>
</feature>
<feature type="domain" description="Amidase" evidence="2">
    <location>
        <begin position="93"/>
        <end position="536"/>
    </location>
</feature>
<dbReference type="SUPFAM" id="SSF75304">
    <property type="entry name" value="Amidase signature (AS) enzymes"/>
    <property type="match status" value="1"/>
</dbReference>
<dbReference type="InterPro" id="IPR020556">
    <property type="entry name" value="Amidase_CS"/>
</dbReference>
<dbReference type="PANTHER" id="PTHR42678">
    <property type="entry name" value="AMIDASE"/>
    <property type="match status" value="1"/>
</dbReference>
<dbReference type="PANTHER" id="PTHR42678:SF34">
    <property type="entry name" value="OS04G0183300 PROTEIN"/>
    <property type="match status" value="1"/>
</dbReference>
<accession>A0A6N7YLN1</accession>
<dbReference type="InterPro" id="IPR036928">
    <property type="entry name" value="AS_sf"/>
</dbReference>
<keyword evidence="4" id="KW-1185">Reference proteome</keyword>
<comment type="caution">
    <text evidence="3">The sequence shown here is derived from an EMBL/GenBank/DDBJ whole genome shotgun (WGS) entry which is preliminary data.</text>
</comment>
<organism evidence="3 4">
    <name type="scientific">Amycolatopsis pithecellobii</name>
    <dbReference type="NCBI Taxonomy" id="664692"/>
    <lineage>
        <taxon>Bacteria</taxon>
        <taxon>Bacillati</taxon>
        <taxon>Actinomycetota</taxon>
        <taxon>Actinomycetes</taxon>
        <taxon>Pseudonocardiales</taxon>
        <taxon>Pseudonocardiaceae</taxon>
        <taxon>Amycolatopsis</taxon>
    </lineage>
</organism>
<feature type="compositionally biased region" description="Basic and acidic residues" evidence="1">
    <location>
        <begin position="56"/>
        <end position="67"/>
    </location>
</feature>
<feature type="region of interest" description="Disordered" evidence="1">
    <location>
        <begin position="1"/>
        <end position="67"/>
    </location>
</feature>
<dbReference type="Proteomes" id="UP000440096">
    <property type="component" value="Unassembled WGS sequence"/>
</dbReference>
<sequence length="563" mass="58773">MTSPGSTRPPAPCSSSPTRPVGRPSVPTPTTRPAPTPPPRRDAARAARSRPRSRRCGPDHSSAKEGRCTVLELPDDIAGLQRLYRAGEARVGEVVAACLERIRVLDPHLNAMVTLNPTTLHDAARLDASTTEPGPLFGVPIVLKDNIDTARIATASGSAALADRVPAADAHLAARLRQAGAVILGKTAMPDFAMSWHGHSTRSGVTRNPHDLSRDPGGSSSGTAAAVAAGLAMAGVGTDTGGSIRIPASFCGLVGIRPTVGLVSRHGVTALVDEQDTPGPLARSVADAAAVLDAMTGWDPDDPFTALPALQPHPGLPQGRLVPGALRGARIGVLRQLCTTGPGDDPEVARVVDDNLAAMREAGATLLDVELPRLADLLRDTFAYLHQSRRDVNRSLARAGVGVTDLADIVAATPPRAIDALLRAVAASPEDPYHNVAYGRCLERRAQLQRVIAQLFVQHRLSALCYPSARIPAPVRADIDNGAFDTHTPGSRPFPTNTLLAAQAAFPAVTTPVGTTADGLPVGLELLGLPHRDGDLIALAFDLERIAADHATPTLTTHLRGLT</sequence>
<gene>
    <name evidence="3" type="ORF">GKO32_07550</name>
</gene>
<dbReference type="EMBL" id="WMBA01000008">
    <property type="protein sequence ID" value="MTD53835.1"/>
    <property type="molecule type" value="Genomic_DNA"/>
</dbReference>